<keyword evidence="1" id="KW-1185">Reference proteome</keyword>
<evidence type="ECO:0000313" key="1">
    <source>
        <dbReference type="Proteomes" id="UP000887578"/>
    </source>
</evidence>
<protein>
    <submittedName>
        <fullName evidence="2">Uncharacterized protein</fullName>
    </submittedName>
</protein>
<sequence>MFLKVVEISVFEKKFWCTKLIIFTDSLSTWRFFESVTEQSALRVIEEEAVLDESLFSKLVLELADKFSGRKEWSESVPDLQQPLGETLSTNELEELVDSFQAVTSPSPLLRHHTSLTIEERNRRRSLRDSF</sequence>
<dbReference type="WBParaSite" id="PDA_v2.g14668.t1">
    <property type="protein sequence ID" value="PDA_v2.g14668.t1"/>
    <property type="gene ID" value="PDA_v2.g14668"/>
</dbReference>
<name>A0A914PGE4_9BILA</name>
<organism evidence="1 2">
    <name type="scientific">Panagrolaimus davidi</name>
    <dbReference type="NCBI Taxonomy" id="227884"/>
    <lineage>
        <taxon>Eukaryota</taxon>
        <taxon>Metazoa</taxon>
        <taxon>Ecdysozoa</taxon>
        <taxon>Nematoda</taxon>
        <taxon>Chromadorea</taxon>
        <taxon>Rhabditida</taxon>
        <taxon>Tylenchina</taxon>
        <taxon>Panagrolaimomorpha</taxon>
        <taxon>Panagrolaimoidea</taxon>
        <taxon>Panagrolaimidae</taxon>
        <taxon>Panagrolaimus</taxon>
    </lineage>
</organism>
<evidence type="ECO:0000313" key="2">
    <source>
        <dbReference type="WBParaSite" id="PDA_v2.g14668.t1"/>
    </source>
</evidence>
<proteinExistence type="predicted"/>
<dbReference type="AlphaFoldDB" id="A0A914PGE4"/>
<dbReference type="Proteomes" id="UP000887578">
    <property type="component" value="Unplaced"/>
</dbReference>
<reference evidence="2" key="1">
    <citation type="submission" date="2022-11" db="UniProtKB">
        <authorList>
            <consortium name="WormBaseParasite"/>
        </authorList>
    </citation>
    <scope>IDENTIFICATION</scope>
</reference>
<accession>A0A914PGE4</accession>